<dbReference type="Gene3D" id="3.40.190.10">
    <property type="entry name" value="Periplasmic binding protein-like II"/>
    <property type="match status" value="2"/>
</dbReference>
<keyword evidence="4" id="KW-0472">Membrane</keyword>
<dbReference type="GO" id="GO:0006865">
    <property type="term" value="P:amino acid transport"/>
    <property type="evidence" value="ECO:0007669"/>
    <property type="project" value="TreeGrafter"/>
</dbReference>
<proteinExistence type="inferred from homology"/>
<comment type="similarity">
    <text evidence="1">Belongs to the bacterial solute-binding protein 3 family.</text>
</comment>
<dbReference type="Proteomes" id="UP000199051">
    <property type="component" value="Unassembled WGS sequence"/>
</dbReference>
<protein>
    <submittedName>
        <fullName evidence="6">Glutamate transport system substrate-binding protein</fullName>
    </submittedName>
</protein>
<dbReference type="SMART" id="SM00062">
    <property type="entry name" value="PBPb"/>
    <property type="match status" value="1"/>
</dbReference>
<dbReference type="InterPro" id="IPR001638">
    <property type="entry name" value="Solute-binding_3/MltF_N"/>
</dbReference>
<feature type="transmembrane region" description="Helical" evidence="4">
    <location>
        <begin position="7"/>
        <end position="29"/>
    </location>
</feature>
<reference evidence="7" key="1">
    <citation type="submission" date="2016-10" db="EMBL/GenBank/DDBJ databases">
        <authorList>
            <person name="Varghese N."/>
            <person name="Submissions S."/>
        </authorList>
    </citation>
    <scope>NUCLEOTIDE SEQUENCE [LARGE SCALE GENOMIC DNA]</scope>
    <source>
        <strain evidence="7">DSM 44260</strain>
    </source>
</reference>
<dbReference type="PANTHER" id="PTHR30085">
    <property type="entry name" value="AMINO ACID ABC TRANSPORTER PERMEASE"/>
    <property type="match status" value="1"/>
</dbReference>
<name>A0A1H9X800_9PSEU</name>
<evidence type="ECO:0000313" key="6">
    <source>
        <dbReference type="EMBL" id="SES42199.1"/>
    </source>
</evidence>
<keyword evidence="4" id="KW-1133">Transmembrane helix</keyword>
<dbReference type="EMBL" id="FOGI01000013">
    <property type="protein sequence ID" value="SES42199.1"/>
    <property type="molecule type" value="Genomic_DNA"/>
</dbReference>
<organism evidence="6 7">
    <name type="scientific">Actinokineospora terrae</name>
    <dbReference type="NCBI Taxonomy" id="155974"/>
    <lineage>
        <taxon>Bacteria</taxon>
        <taxon>Bacillati</taxon>
        <taxon>Actinomycetota</taxon>
        <taxon>Actinomycetes</taxon>
        <taxon>Pseudonocardiales</taxon>
        <taxon>Pseudonocardiaceae</taxon>
        <taxon>Actinokineospora</taxon>
    </lineage>
</organism>
<evidence type="ECO:0000313" key="7">
    <source>
        <dbReference type="Proteomes" id="UP000199051"/>
    </source>
</evidence>
<keyword evidence="7" id="KW-1185">Reference proteome</keyword>
<dbReference type="SUPFAM" id="SSF53850">
    <property type="entry name" value="Periplasmic binding protein-like II"/>
    <property type="match status" value="1"/>
</dbReference>
<dbReference type="RefSeq" id="WP_092784880.1">
    <property type="nucleotide sequence ID" value="NZ_FOGI01000013.1"/>
</dbReference>
<dbReference type="GO" id="GO:0005576">
    <property type="term" value="C:extracellular region"/>
    <property type="evidence" value="ECO:0007669"/>
    <property type="project" value="TreeGrafter"/>
</dbReference>
<dbReference type="AlphaFoldDB" id="A0A1H9X800"/>
<dbReference type="GO" id="GO:0030288">
    <property type="term" value="C:outer membrane-bounded periplasmic space"/>
    <property type="evidence" value="ECO:0007669"/>
    <property type="project" value="TreeGrafter"/>
</dbReference>
<dbReference type="InterPro" id="IPR051455">
    <property type="entry name" value="Bact_solute-bind_prot3"/>
</dbReference>
<dbReference type="PANTHER" id="PTHR30085:SF6">
    <property type="entry name" value="ABC TRANSPORTER GLUTAMINE-BINDING PROTEIN GLNH"/>
    <property type="match status" value="1"/>
</dbReference>
<keyword evidence="4" id="KW-0812">Transmembrane</keyword>
<evidence type="ECO:0000256" key="3">
    <source>
        <dbReference type="ARBA" id="ARBA00022729"/>
    </source>
</evidence>
<evidence type="ECO:0000256" key="1">
    <source>
        <dbReference type="ARBA" id="ARBA00010333"/>
    </source>
</evidence>
<evidence type="ECO:0000256" key="4">
    <source>
        <dbReference type="SAM" id="Phobius"/>
    </source>
</evidence>
<sequence length="319" mass="35004">MSDRPKWLRFAALIAAVAVVVAVGVAVWWEQVPTEDELKEAAGLRGRAELLVGIKTDMPGIGYRDESGDISGFDVEMAYLIGADLGFEPRKVRLVEIENEDRSKMRGVDGQRVDLVIATYSATPERAAVAGVTFSQPYLETEQSVATRVGHRPVLDLTELKGERVCTLTTSTSVAAAERAGAQIVYRQTIAACVAAMRANEADAVTTDAAILAGFVQKYPTELLHHDIALEAKEMWAVNTGGNDALRKLVDLSLYRSAHDPEDKRWEDAFAKYLLPMARYSLPQLIPPDRQPDVTEVEVRTWPWERLAGLMTPPVSSGP</sequence>
<keyword evidence="2" id="KW-0813">Transport</keyword>
<accession>A0A1H9X800</accession>
<dbReference type="Pfam" id="PF00497">
    <property type="entry name" value="SBP_bac_3"/>
    <property type="match status" value="1"/>
</dbReference>
<feature type="domain" description="Solute-binding protein family 3/N-terminal" evidence="5">
    <location>
        <begin position="49"/>
        <end position="277"/>
    </location>
</feature>
<dbReference type="STRING" id="155974.SAMN04487818_113111"/>
<gene>
    <name evidence="6" type="ORF">SAMN04487818_113111</name>
</gene>
<keyword evidence="3" id="KW-0732">Signal</keyword>
<evidence type="ECO:0000256" key="2">
    <source>
        <dbReference type="ARBA" id="ARBA00022448"/>
    </source>
</evidence>
<evidence type="ECO:0000259" key="5">
    <source>
        <dbReference type="SMART" id="SM00062"/>
    </source>
</evidence>